<reference evidence="1 3" key="1">
    <citation type="submission" date="2018-11" db="EMBL/GenBank/DDBJ databases">
        <title>Deinococcus shelandsis sp. nov., isolated from South Shetland Islands soil of Antarctica.</title>
        <authorList>
            <person name="Tian J."/>
        </authorList>
    </citation>
    <scope>NUCLEOTIDE SEQUENCE [LARGE SCALE GENOMIC DNA]</scope>
    <source>
        <strain evidence="1 3">S14-83T</strain>
        <plasmid evidence="2 3">unnamed2</plasmid>
    </source>
</reference>
<dbReference type="Proteomes" id="UP000276417">
    <property type="component" value="Chromosome 1"/>
</dbReference>
<dbReference type="RefSeq" id="WP_124868070.1">
    <property type="nucleotide sequence ID" value="NZ_CP034183.1"/>
</dbReference>
<dbReference type="InterPro" id="IPR009057">
    <property type="entry name" value="Homeodomain-like_sf"/>
</dbReference>
<dbReference type="Pfam" id="PF13565">
    <property type="entry name" value="HTH_32"/>
    <property type="match status" value="1"/>
</dbReference>
<gene>
    <name evidence="1" type="ORF">EHF33_03895</name>
    <name evidence="2" type="ORF">EHF33_18065</name>
</gene>
<evidence type="ECO:0000313" key="3">
    <source>
        <dbReference type="Proteomes" id="UP000276417"/>
    </source>
</evidence>
<protein>
    <submittedName>
        <fullName evidence="1">Helix-turn-helix domain-containing protein</fullName>
    </submittedName>
</protein>
<name>A0A3G8YAQ9_9DEIO</name>
<geneLocation type="plasmid" evidence="2 3">
    <name>unnamed2</name>
</geneLocation>
<evidence type="ECO:0000313" key="1">
    <source>
        <dbReference type="EMBL" id="AZI42000.1"/>
    </source>
</evidence>
<sequence>MGRRKQWVVQLSDDERQQLTDMTRKGVHSARVVARARLLLLSDRGLLDRDVAERQGVSSATVASIRKKYTEGGLQAALHEKARPKQPPKLNAQRTAILIAEVCSSPDGREKWTMQLLADRLVTLGVVDSISDETVRRTLKKTHSNRGRFKVGVSPR</sequence>
<keyword evidence="3" id="KW-1185">Reference proteome</keyword>
<dbReference type="KEGG" id="dph:EHF33_18065"/>
<dbReference type="EMBL" id="CP034183">
    <property type="protein sequence ID" value="AZI42000.1"/>
    <property type="molecule type" value="Genomic_DNA"/>
</dbReference>
<organism evidence="1 3">
    <name type="scientific">Deinococcus psychrotolerans</name>
    <dbReference type="NCBI Taxonomy" id="2489213"/>
    <lineage>
        <taxon>Bacteria</taxon>
        <taxon>Thermotogati</taxon>
        <taxon>Deinococcota</taxon>
        <taxon>Deinococci</taxon>
        <taxon>Deinococcales</taxon>
        <taxon>Deinococcaceae</taxon>
        <taxon>Deinococcus</taxon>
    </lineage>
</organism>
<dbReference type="EMBL" id="CP034186">
    <property type="protein sequence ID" value="AZI44829.1"/>
    <property type="molecule type" value="Genomic_DNA"/>
</dbReference>
<dbReference type="KEGG" id="dph:EHF33_03895"/>
<accession>A0A3G8YAQ9</accession>
<keyword evidence="2" id="KW-0614">Plasmid</keyword>
<proteinExistence type="predicted"/>
<dbReference type="OrthoDB" id="70557at2"/>
<evidence type="ECO:0000313" key="2">
    <source>
        <dbReference type="EMBL" id="AZI44829.1"/>
    </source>
</evidence>
<dbReference type="AlphaFoldDB" id="A0A3G8YAQ9"/>
<dbReference type="Proteomes" id="UP000276417">
    <property type="component" value="Plasmid unnamed2"/>
</dbReference>
<dbReference type="SUPFAM" id="SSF46689">
    <property type="entry name" value="Homeodomain-like"/>
    <property type="match status" value="1"/>
</dbReference>